<evidence type="ECO:0008006" key="3">
    <source>
        <dbReference type="Google" id="ProtNLM"/>
    </source>
</evidence>
<accession>A0AAE0B4A2</accession>
<evidence type="ECO:0000313" key="2">
    <source>
        <dbReference type="Proteomes" id="UP001281410"/>
    </source>
</evidence>
<proteinExistence type="predicted"/>
<reference evidence="1" key="1">
    <citation type="journal article" date="2023" name="Plant J.">
        <title>Genome sequences and population genomics provide insights into the demographic history, inbreeding, and mutation load of two 'living fossil' tree species of Dipteronia.</title>
        <authorList>
            <person name="Feng Y."/>
            <person name="Comes H.P."/>
            <person name="Chen J."/>
            <person name="Zhu S."/>
            <person name="Lu R."/>
            <person name="Zhang X."/>
            <person name="Li P."/>
            <person name="Qiu J."/>
            <person name="Olsen K.M."/>
            <person name="Qiu Y."/>
        </authorList>
    </citation>
    <scope>NUCLEOTIDE SEQUENCE</scope>
    <source>
        <strain evidence="1">NBL</strain>
    </source>
</reference>
<dbReference type="AlphaFoldDB" id="A0AAE0B4A2"/>
<dbReference type="PANTHER" id="PTHR33710">
    <property type="entry name" value="BNAC02G09200D PROTEIN"/>
    <property type="match status" value="1"/>
</dbReference>
<name>A0AAE0B4A2_9ROSI</name>
<organism evidence="1 2">
    <name type="scientific">Dipteronia sinensis</name>
    <dbReference type="NCBI Taxonomy" id="43782"/>
    <lineage>
        <taxon>Eukaryota</taxon>
        <taxon>Viridiplantae</taxon>
        <taxon>Streptophyta</taxon>
        <taxon>Embryophyta</taxon>
        <taxon>Tracheophyta</taxon>
        <taxon>Spermatophyta</taxon>
        <taxon>Magnoliopsida</taxon>
        <taxon>eudicotyledons</taxon>
        <taxon>Gunneridae</taxon>
        <taxon>Pentapetalae</taxon>
        <taxon>rosids</taxon>
        <taxon>malvids</taxon>
        <taxon>Sapindales</taxon>
        <taxon>Sapindaceae</taxon>
        <taxon>Hippocastanoideae</taxon>
        <taxon>Acereae</taxon>
        <taxon>Dipteronia</taxon>
    </lineage>
</organism>
<dbReference type="InterPro" id="IPR036691">
    <property type="entry name" value="Endo/exonu/phosph_ase_sf"/>
</dbReference>
<gene>
    <name evidence="1" type="ORF">Dsin_001189</name>
</gene>
<dbReference type="Proteomes" id="UP001281410">
    <property type="component" value="Unassembled WGS sequence"/>
</dbReference>
<dbReference type="SUPFAM" id="SSF56219">
    <property type="entry name" value="DNase I-like"/>
    <property type="match status" value="1"/>
</dbReference>
<comment type="caution">
    <text evidence="1">The sequence shown here is derived from an EMBL/GenBank/DDBJ whole genome shotgun (WGS) entry which is preliminary data.</text>
</comment>
<protein>
    <recommendedName>
        <fullName evidence="3">Endonuclease/exonuclease/phosphatase domain-containing protein</fullName>
    </recommendedName>
</protein>
<evidence type="ECO:0000313" key="1">
    <source>
        <dbReference type="EMBL" id="KAK3229308.1"/>
    </source>
</evidence>
<dbReference type="PANTHER" id="PTHR33710:SF71">
    <property type="entry name" value="ENDONUCLEASE_EXONUCLEASE_PHOSPHATASE DOMAIN-CONTAINING PROTEIN"/>
    <property type="match status" value="1"/>
</dbReference>
<dbReference type="Gene3D" id="3.60.10.10">
    <property type="entry name" value="Endonuclease/exonuclease/phosphatase"/>
    <property type="match status" value="1"/>
</dbReference>
<sequence>MCLVKRFHIHLVCIIETRVKSDKSVKIQGDICPGWGFISNYEYHHLGKIWVCWDPNVLTVDIVIKSAQEISCKIATIQENLIWFHSFVYGANKGIERRQLWHSLVLVKAIVASSPWLIGGDFIVVLCANEKWGQEQLNSYEIDFKDSLNNLEVADLNFSGCFFTWCNKQEGTCFVARKLDRVLANTAWMGIYGNTQVDFLEPGISDHSPYVVTVGKLKSFGPRPFKFFSFWPENADFLNWVEEG</sequence>
<dbReference type="EMBL" id="JANJYJ010000001">
    <property type="protein sequence ID" value="KAK3229308.1"/>
    <property type="molecule type" value="Genomic_DNA"/>
</dbReference>
<keyword evidence="2" id="KW-1185">Reference proteome</keyword>